<evidence type="ECO:0000256" key="5">
    <source>
        <dbReference type="ARBA" id="ARBA00023242"/>
    </source>
</evidence>
<evidence type="ECO:0000313" key="7">
    <source>
        <dbReference type="EMBL" id="RDB22099.1"/>
    </source>
</evidence>
<keyword evidence="5" id="KW-0539">Nucleus</keyword>
<dbReference type="GO" id="GO:0046540">
    <property type="term" value="C:U4/U6 x U5 tri-snRNP complex"/>
    <property type="evidence" value="ECO:0007669"/>
    <property type="project" value="TreeGrafter"/>
</dbReference>
<reference evidence="7" key="1">
    <citation type="submission" date="2018-04" db="EMBL/GenBank/DDBJ databases">
        <title>Whole genome sequencing of Hypsizygus marmoreus.</title>
        <authorList>
            <person name="Choi I.-G."/>
            <person name="Min B."/>
            <person name="Kim J.-G."/>
            <person name="Kim S."/>
            <person name="Oh Y.-L."/>
            <person name="Kong W.-S."/>
            <person name="Park H."/>
            <person name="Jeong J."/>
            <person name="Song E.-S."/>
        </authorList>
    </citation>
    <scope>NUCLEOTIDE SEQUENCE [LARGE SCALE GENOMIC DNA]</scope>
    <source>
        <strain evidence="7">51987-8</strain>
    </source>
</reference>
<dbReference type="InterPro" id="IPR019734">
    <property type="entry name" value="TPR_rpt"/>
</dbReference>
<dbReference type="FunFam" id="1.25.40.10:FF:000256">
    <property type="entry name" value="Probable pre-mRNA splicing factor prp1"/>
    <property type="match status" value="1"/>
</dbReference>
<dbReference type="GO" id="GO:0071013">
    <property type="term" value="C:catalytic step 2 spliceosome"/>
    <property type="evidence" value="ECO:0007669"/>
    <property type="project" value="TreeGrafter"/>
</dbReference>
<keyword evidence="4" id="KW-0508">mRNA splicing</keyword>
<dbReference type="SMART" id="SM00386">
    <property type="entry name" value="HAT"/>
    <property type="match status" value="9"/>
</dbReference>
<dbReference type="AlphaFoldDB" id="A0A369JIS7"/>
<dbReference type="SMART" id="SM00028">
    <property type="entry name" value="TPR"/>
    <property type="match status" value="5"/>
</dbReference>
<accession>A0A369JIS7</accession>
<dbReference type="SUPFAM" id="SSF48452">
    <property type="entry name" value="TPR-like"/>
    <property type="match status" value="3"/>
</dbReference>
<evidence type="ECO:0000313" key="8">
    <source>
        <dbReference type="Proteomes" id="UP000076154"/>
    </source>
</evidence>
<dbReference type="InParanoid" id="A0A369JIS7"/>
<evidence type="ECO:0000256" key="6">
    <source>
        <dbReference type="PROSITE-ProRule" id="PRU00339"/>
    </source>
</evidence>
<keyword evidence="8" id="KW-1185">Reference proteome</keyword>
<comment type="caution">
    <text evidence="7">The sequence shown here is derived from an EMBL/GenBank/DDBJ whole genome shotgun (WGS) entry which is preliminary data.</text>
</comment>
<comment type="subcellular location">
    <subcellularLocation>
        <location evidence="1">Nucleus</location>
    </subcellularLocation>
</comment>
<organism evidence="7 8">
    <name type="scientific">Hypsizygus marmoreus</name>
    <name type="common">White beech mushroom</name>
    <name type="synonym">Agaricus marmoreus</name>
    <dbReference type="NCBI Taxonomy" id="39966"/>
    <lineage>
        <taxon>Eukaryota</taxon>
        <taxon>Fungi</taxon>
        <taxon>Dikarya</taxon>
        <taxon>Basidiomycota</taxon>
        <taxon>Agaricomycotina</taxon>
        <taxon>Agaricomycetes</taxon>
        <taxon>Agaricomycetidae</taxon>
        <taxon>Agaricales</taxon>
        <taxon>Tricholomatineae</taxon>
        <taxon>Lyophyllaceae</taxon>
        <taxon>Hypsizygus</taxon>
    </lineage>
</organism>
<dbReference type="STRING" id="39966.A0A369JIS7"/>
<dbReference type="OrthoDB" id="440128at2759"/>
<dbReference type="InterPro" id="IPR003107">
    <property type="entry name" value="HAT"/>
</dbReference>
<evidence type="ECO:0000256" key="4">
    <source>
        <dbReference type="ARBA" id="ARBA00023187"/>
    </source>
</evidence>
<keyword evidence="6" id="KW-0802">TPR repeat</keyword>
<sequence length="786" mass="88108">MPDMRHFASASSMASIERWASSVTTGSHSETVEGWLSIEPIAEGELLQETDVSNETETHHNPDNVSRFFRTHFINAGDDFTEVNTLLESKRELHRGDVKILGLTTQGSAGPKIQQYNPGLKRGLSENIVEGSANAPAESANPVRKKMRPEQMARVVSDTIVVGQASTPQSGSSFSAQKQLGPDPVVNANAAAPHLEQNIDIWLATADLESDLTAKQSILREGLKQNPRSVQLWQNLAKMETSALDARLLLSRAVETIPSSVELRLALARVETIQNAKVKLKRALNNLPNSHELWIALGQLLEDEANLDQTEADKTKALVLVDQTIDAGIKAVRLFNPTFGRTQWLMQAESCERLGKFRCCQAIVKFILAIENVDEAQPAVWSNVMKTSSARGMVVTARAVFVHASKVYPGSQSLWENAASLEKEHGTKQSLDALLRTAVLQCPHAEGLWLMAAKQKLRAGDVHAARDVLEHAFVANPGSEEMWLAAVKLETENGEHDIARTLLVRARTLANTERIWMKSAVLERQQGRPSIALELLTIAIFKFPNFGKLYMIEGQIHQSQENFDQARFSFVRGLAHCTNMPTLWILLSRLEEADGQRNRAHELLSRALTIHPENESIWAELIHVEEASGGTDLAQAMLSRALRQCRQPYLLWAMSIWYEPPETRMKWALDTLSKSKDHPLLLSAVARLYWAEREIGKARMYFERSVLHWDTELGEDFHPEDIGDSWAWWLNFEREYGTVEQQKKVRDKCITARPRHGPIWQATAKDTWNLGKSTEDILDLVAKALQ</sequence>
<keyword evidence="2" id="KW-0507">mRNA processing</keyword>
<evidence type="ECO:0000256" key="1">
    <source>
        <dbReference type="ARBA" id="ARBA00004123"/>
    </source>
</evidence>
<dbReference type="EMBL" id="LUEZ02000052">
    <property type="protein sequence ID" value="RDB22099.1"/>
    <property type="molecule type" value="Genomic_DNA"/>
</dbReference>
<name>A0A369JIS7_HYPMA</name>
<dbReference type="Proteomes" id="UP000076154">
    <property type="component" value="Unassembled WGS sequence"/>
</dbReference>
<evidence type="ECO:0000256" key="2">
    <source>
        <dbReference type="ARBA" id="ARBA00022664"/>
    </source>
</evidence>
<dbReference type="GO" id="GO:0000244">
    <property type="term" value="P:spliceosomal tri-snRNP complex assembly"/>
    <property type="evidence" value="ECO:0007669"/>
    <property type="project" value="TreeGrafter"/>
</dbReference>
<gene>
    <name evidence="7" type="primary">PRPF6</name>
    <name evidence="7" type="ORF">Hypma_010616</name>
</gene>
<dbReference type="PROSITE" id="PS50005">
    <property type="entry name" value="TPR"/>
    <property type="match status" value="1"/>
</dbReference>
<dbReference type="Pfam" id="PF13428">
    <property type="entry name" value="TPR_14"/>
    <property type="match status" value="2"/>
</dbReference>
<dbReference type="Gene3D" id="1.25.40.10">
    <property type="entry name" value="Tetratricopeptide repeat domain"/>
    <property type="match status" value="4"/>
</dbReference>
<dbReference type="PANTHER" id="PTHR11246">
    <property type="entry name" value="PRE-MRNA SPLICING FACTOR"/>
    <property type="match status" value="1"/>
</dbReference>
<dbReference type="InterPro" id="IPR011990">
    <property type="entry name" value="TPR-like_helical_dom_sf"/>
</dbReference>
<evidence type="ECO:0000256" key="3">
    <source>
        <dbReference type="ARBA" id="ARBA00022737"/>
    </source>
</evidence>
<proteinExistence type="predicted"/>
<dbReference type="InterPro" id="IPR045075">
    <property type="entry name" value="Syf1-like"/>
</dbReference>
<feature type="repeat" description="TPR" evidence="6">
    <location>
        <begin position="581"/>
        <end position="614"/>
    </location>
</feature>
<dbReference type="PANTHER" id="PTHR11246:SF1">
    <property type="entry name" value="PRE-MRNA-PROCESSING FACTOR 6"/>
    <property type="match status" value="1"/>
</dbReference>
<keyword evidence="3" id="KW-0677">Repeat</keyword>
<protein>
    <submittedName>
        <fullName evidence="7">Pre-mRNA-processing factor 6</fullName>
    </submittedName>
</protein>